<dbReference type="OrthoDB" id="9808687at2"/>
<evidence type="ECO:0000313" key="2">
    <source>
        <dbReference type="Proteomes" id="UP000252255"/>
    </source>
</evidence>
<dbReference type="RefSeq" id="WP_114099978.1">
    <property type="nucleotide sequence ID" value="NZ_JPWI01000018.1"/>
</dbReference>
<dbReference type="AlphaFoldDB" id="A0A367WLI7"/>
<accession>A0A367WLI7</accession>
<sequence length="314" mass="36531">MNYHIDIYSEKTKREWDEFVGLAVNSHFLFYRDYMEYHADRFHDYSLVIRKKPNGQILAVLPACSDGDVLFSHLGLTFGGFLYKSDMSTITMLEILDDVREFLKEHDFKELYIKAIPHIYRQGLAEEDLYALFRNNAELYRVDVCSALDYRAPAAKSRIFKRNAKKGLESGLSLREMTDYRAFMDIVAECLRNKYDTKPTHTAEELEYLSSKFPKNIELLGAFLGDELVAGAIIYKHNWVATLQYAFASEKGKELGSLQYLVDELISRYDGDFKYFVYGISTEDNGRYLNENLIRTKEYSGCRAVAYQFFKLVI</sequence>
<protein>
    <submittedName>
        <fullName evidence="1">Uncharacterized protein</fullName>
    </submittedName>
</protein>
<dbReference type="InterPro" id="IPR016181">
    <property type="entry name" value="Acyl_CoA_acyltransferase"/>
</dbReference>
<gene>
    <name evidence="1" type="ORF">TH30_21265</name>
</gene>
<dbReference type="Gene3D" id="3.40.630.30">
    <property type="match status" value="1"/>
</dbReference>
<dbReference type="SUPFAM" id="SSF55729">
    <property type="entry name" value="Acyl-CoA N-acyltransferases (Nat)"/>
    <property type="match status" value="1"/>
</dbReference>
<dbReference type="Proteomes" id="UP000252255">
    <property type="component" value="Unassembled WGS sequence"/>
</dbReference>
<dbReference type="EMBL" id="JPWI01000018">
    <property type="protein sequence ID" value="RCK42089.1"/>
    <property type="molecule type" value="Genomic_DNA"/>
</dbReference>
<name>A0A367WLI7_9PROT</name>
<organism evidence="1 2">
    <name type="scientific">Thalassospira profundimaris</name>
    <dbReference type="NCBI Taxonomy" id="502049"/>
    <lineage>
        <taxon>Bacteria</taxon>
        <taxon>Pseudomonadati</taxon>
        <taxon>Pseudomonadota</taxon>
        <taxon>Alphaproteobacteria</taxon>
        <taxon>Rhodospirillales</taxon>
        <taxon>Thalassospiraceae</taxon>
        <taxon>Thalassospira</taxon>
    </lineage>
</organism>
<proteinExistence type="predicted"/>
<reference evidence="1 2" key="1">
    <citation type="submission" date="2014-07" db="EMBL/GenBank/DDBJ databases">
        <title>Draft genome sequence of Thalassospira profundimaris PR54-5.</title>
        <authorList>
            <person name="Lai Q."/>
            <person name="Shao Z."/>
        </authorList>
    </citation>
    <scope>NUCLEOTIDE SEQUENCE [LARGE SCALE GENOMIC DNA]</scope>
    <source>
        <strain evidence="1 2">PR54-5</strain>
    </source>
</reference>
<comment type="caution">
    <text evidence="1">The sequence shown here is derived from an EMBL/GenBank/DDBJ whole genome shotgun (WGS) entry which is preliminary data.</text>
</comment>
<evidence type="ECO:0000313" key="1">
    <source>
        <dbReference type="EMBL" id="RCK42089.1"/>
    </source>
</evidence>